<dbReference type="PIRSF" id="PIRSF031057">
    <property type="entry name" value="Thiamin_pyrophosphokinase"/>
    <property type="match status" value="1"/>
</dbReference>
<keyword evidence="3 7" id="KW-0808">Transferase</keyword>
<dbReference type="InterPro" id="IPR006282">
    <property type="entry name" value="Thi_PPkinase"/>
</dbReference>
<evidence type="ECO:0000256" key="3">
    <source>
        <dbReference type="ARBA" id="ARBA00022679"/>
    </source>
</evidence>
<evidence type="ECO:0000256" key="6">
    <source>
        <dbReference type="ARBA" id="ARBA00022840"/>
    </source>
</evidence>
<dbReference type="SUPFAM" id="SSF63862">
    <property type="entry name" value="Thiamin pyrophosphokinase, substrate-binding domain"/>
    <property type="match status" value="1"/>
</dbReference>
<dbReference type="InterPro" id="IPR007371">
    <property type="entry name" value="TPK_catalytic"/>
</dbReference>
<evidence type="ECO:0000256" key="1">
    <source>
        <dbReference type="ARBA" id="ARBA00005078"/>
    </source>
</evidence>
<dbReference type="Pfam" id="PF04263">
    <property type="entry name" value="TPK_catalytic"/>
    <property type="match status" value="1"/>
</dbReference>
<keyword evidence="6 7" id="KW-0067">ATP-binding</keyword>
<gene>
    <name evidence="10" type="primary">LOC100210270</name>
</gene>
<keyword evidence="4 7" id="KW-0547">Nucleotide-binding</keyword>
<keyword evidence="9" id="KW-1185">Reference proteome</keyword>
<proteinExistence type="inferred from homology"/>
<dbReference type="NCBIfam" id="TIGR01378">
    <property type="entry name" value="thi_PPkinase"/>
    <property type="match status" value="1"/>
</dbReference>
<dbReference type="Proteomes" id="UP001652625">
    <property type="component" value="Chromosome 11"/>
</dbReference>
<dbReference type="GeneID" id="100210270"/>
<dbReference type="PANTHER" id="PTHR13622">
    <property type="entry name" value="THIAMIN PYROPHOSPHOKINASE"/>
    <property type="match status" value="1"/>
</dbReference>
<reference evidence="10" key="1">
    <citation type="submission" date="2025-08" db="UniProtKB">
        <authorList>
            <consortium name="RefSeq"/>
        </authorList>
    </citation>
    <scope>IDENTIFICATION</scope>
</reference>
<dbReference type="InterPro" id="IPR036759">
    <property type="entry name" value="TPK_catalytic_sf"/>
</dbReference>
<dbReference type="Pfam" id="PF04265">
    <property type="entry name" value="TPK_B1_binding"/>
    <property type="match status" value="1"/>
</dbReference>
<evidence type="ECO:0000259" key="8">
    <source>
        <dbReference type="SMART" id="SM00983"/>
    </source>
</evidence>
<dbReference type="SUPFAM" id="SSF63999">
    <property type="entry name" value="Thiamin pyrophosphokinase, catalytic domain"/>
    <property type="match status" value="1"/>
</dbReference>
<dbReference type="RefSeq" id="XP_065666754.1">
    <property type="nucleotide sequence ID" value="XM_065810682.1"/>
</dbReference>
<dbReference type="Gene3D" id="3.40.50.10240">
    <property type="entry name" value="Thiamin pyrophosphokinase, catalytic domain"/>
    <property type="match status" value="1"/>
</dbReference>
<dbReference type="SMART" id="SM00983">
    <property type="entry name" value="TPK_B1_binding"/>
    <property type="match status" value="1"/>
</dbReference>
<comment type="catalytic activity">
    <reaction evidence="7">
        <text>thiamine + ATP = thiamine diphosphate + AMP + H(+)</text>
        <dbReference type="Rhea" id="RHEA:11576"/>
        <dbReference type="ChEBI" id="CHEBI:15378"/>
        <dbReference type="ChEBI" id="CHEBI:18385"/>
        <dbReference type="ChEBI" id="CHEBI:30616"/>
        <dbReference type="ChEBI" id="CHEBI:58937"/>
        <dbReference type="ChEBI" id="CHEBI:456215"/>
    </reaction>
</comment>
<name>A0ABM4CY14_HYDVU</name>
<dbReference type="Gene3D" id="2.60.120.320">
    <property type="entry name" value="Thiamin pyrophosphokinase, thiamin-binding domain"/>
    <property type="match status" value="1"/>
</dbReference>
<comment type="similarity">
    <text evidence="2 7">Belongs to the thiamine pyrophosphokinase family.</text>
</comment>
<protein>
    <recommendedName>
        <fullName evidence="7">Thiamine pyrophosphokinase</fullName>
        <ecNumber evidence="7">2.7.6.2</ecNumber>
    </recommendedName>
</protein>
<comment type="pathway">
    <text evidence="1 7">Cofactor biosynthesis; thiamine diphosphate biosynthesis; thiamine diphosphate from thiamine: step 1/1.</text>
</comment>
<dbReference type="InterPro" id="IPR007373">
    <property type="entry name" value="Thiamin_PyroPKinase_B1-bd"/>
</dbReference>
<dbReference type="InterPro" id="IPR036371">
    <property type="entry name" value="TPK_B1-bd_sf"/>
</dbReference>
<dbReference type="EC" id="2.7.6.2" evidence="7"/>
<dbReference type="PANTHER" id="PTHR13622:SF8">
    <property type="entry name" value="THIAMIN PYROPHOSPHOKINASE 1"/>
    <property type="match status" value="1"/>
</dbReference>
<evidence type="ECO:0000313" key="10">
    <source>
        <dbReference type="RefSeq" id="XP_065666754.1"/>
    </source>
</evidence>
<feature type="domain" description="Thiamin pyrophosphokinase thiamin-binding" evidence="8">
    <location>
        <begin position="201"/>
        <end position="269"/>
    </location>
</feature>
<evidence type="ECO:0000256" key="4">
    <source>
        <dbReference type="ARBA" id="ARBA00022741"/>
    </source>
</evidence>
<dbReference type="InterPro" id="IPR016966">
    <property type="entry name" value="Thiamin_pyrophosphokinase_euk"/>
</dbReference>
<dbReference type="CDD" id="cd07995">
    <property type="entry name" value="TPK"/>
    <property type="match status" value="1"/>
</dbReference>
<evidence type="ECO:0000256" key="5">
    <source>
        <dbReference type="ARBA" id="ARBA00022777"/>
    </source>
</evidence>
<keyword evidence="5 7" id="KW-0418">Kinase</keyword>
<evidence type="ECO:0000313" key="9">
    <source>
        <dbReference type="Proteomes" id="UP001652625"/>
    </source>
</evidence>
<evidence type="ECO:0000256" key="7">
    <source>
        <dbReference type="PIRNR" id="PIRNR031057"/>
    </source>
</evidence>
<sequence length="278" mass="31695">MKLNANLSVNKRKNHVLKRLFSILRVNSYYIKMNEYKIFDFLKSSDQSRILLIILNQKLNMEILSNLWNKAVFKVSCDGASNYLYDSQSLEGFKECFLNPDVLCGDFDSIRDCVKDYFQRKNCIVKSLDDQNDTDFTKGTLFGIQCCHEKNIQYDLIVAYPAIGGRSDHTFSSINTLYLVDDKKTLYIMSDTDIMCLLKPGKNLIKKHSDHQKAMCGLIPIGCPISHVTSTGLKYNINDACLSFGGLVSTSNSLDEENEYVMVITSHKLLFTVTHKKD</sequence>
<accession>A0ABM4CY14</accession>
<evidence type="ECO:0000256" key="2">
    <source>
        <dbReference type="ARBA" id="ARBA00006785"/>
    </source>
</evidence>
<organism evidence="9 10">
    <name type="scientific">Hydra vulgaris</name>
    <name type="common">Hydra</name>
    <name type="synonym">Hydra attenuata</name>
    <dbReference type="NCBI Taxonomy" id="6087"/>
    <lineage>
        <taxon>Eukaryota</taxon>
        <taxon>Metazoa</taxon>
        <taxon>Cnidaria</taxon>
        <taxon>Hydrozoa</taxon>
        <taxon>Hydroidolina</taxon>
        <taxon>Anthoathecata</taxon>
        <taxon>Aplanulata</taxon>
        <taxon>Hydridae</taxon>
        <taxon>Hydra</taxon>
    </lineage>
</organism>